<reference evidence="3" key="1">
    <citation type="journal article" date="2019" name="Int. J. Syst. Evol. Microbiol.">
        <title>The Global Catalogue of Microorganisms (GCM) 10K type strain sequencing project: providing services to taxonomists for standard genome sequencing and annotation.</title>
        <authorList>
            <consortium name="The Broad Institute Genomics Platform"/>
            <consortium name="The Broad Institute Genome Sequencing Center for Infectious Disease"/>
            <person name="Wu L."/>
            <person name="Ma J."/>
        </authorList>
    </citation>
    <scope>NUCLEOTIDE SEQUENCE [LARGE SCALE GENOMIC DNA]</scope>
    <source>
        <strain evidence="3">CCUG 62982</strain>
    </source>
</reference>
<protein>
    <recommendedName>
        <fullName evidence="4">Metallophosphoesterase</fullName>
    </recommendedName>
</protein>
<evidence type="ECO:0008006" key="4">
    <source>
        <dbReference type="Google" id="ProtNLM"/>
    </source>
</evidence>
<evidence type="ECO:0000313" key="2">
    <source>
        <dbReference type="EMBL" id="MFD0946600.1"/>
    </source>
</evidence>
<sequence length="104" mass="11438">MAAPAPVAVLGDTLTFTVALFAARYLLLWRLGHMPRARWAARWVRRIAVVVILLPVLRLFSLTGMRPEAAGQLWGLGLMLLGAGGLALVADAWIEQQLLARPRR</sequence>
<evidence type="ECO:0000313" key="3">
    <source>
        <dbReference type="Proteomes" id="UP001596977"/>
    </source>
</evidence>
<keyword evidence="1" id="KW-1133">Transmembrane helix</keyword>
<proteinExistence type="predicted"/>
<dbReference type="EMBL" id="JBHTJG010000004">
    <property type="protein sequence ID" value="MFD0946600.1"/>
    <property type="molecule type" value="Genomic_DNA"/>
</dbReference>
<dbReference type="RefSeq" id="WP_264944341.1">
    <property type="nucleotide sequence ID" value="NZ_JAPDRA010000004.1"/>
</dbReference>
<keyword evidence="1" id="KW-0812">Transmembrane</keyword>
<organism evidence="2 3">
    <name type="scientific">Sphingomonas canadensis</name>
    <dbReference type="NCBI Taxonomy" id="1219257"/>
    <lineage>
        <taxon>Bacteria</taxon>
        <taxon>Pseudomonadati</taxon>
        <taxon>Pseudomonadota</taxon>
        <taxon>Alphaproteobacteria</taxon>
        <taxon>Sphingomonadales</taxon>
        <taxon>Sphingomonadaceae</taxon>
        <taxon>Sphingomonas</taxon>
    </lineage>
</organism>
<comment type="caution">
    <text evidence="2">The sequence shown here is derived from an EMBL/GenBank/DDBJ whole genome shotgun (WGS) entry which is preliminary data.</text>
</comment>
<accession>A0ABW3H7D8</accession>
<keyword evidence="3" id="KW-1185">Reference proteome</keyword>
<feature type="transmembrane region" description="Helical" evidence="1">
    <location>
        <begin position="14"/>
        <end position="31"/>
    </location>
</feature>
<feature type="transmembrane region" description="Helical" evidence="1">
    <location>
        <begin position="73"/>
        <end position="94"/>
    </location>
</feature>
<name>A0ABW3H7D8_9SPHN</name>
<gene>
    <name evidence="2" type="ORF">ACFQ1E_09645</name>
</gene>
<evidence type="ECO:0000256" key="1">
    <source>
        <dbReference type="SAM" id="Phobius"/>
    </source>
</evidence>
<feature type="transmembrane region" description="Helical" evidence="1">
    <location>
        <begin position="43"/>
        <end position="61"/>
    </location>
</feature>
<dbReference type="Proteomes" id="UP001596977">
    <property type="component" value="Unassembled WGS sequence"/>
</dbReference>
<keyword evidence="1" id="KW-0472">Membrane</keyword>